<dbReference type="InterPro" id="IPR049945">
    <property type="entry name" value="AAA_22"/>
</dbReference>
<name>A0A8J3UG46_9ACTN</name>
<dbReference type="GO" id="GO:0016887">
    <property type="term" value="F:ATP hydrolysis activity"/>
    <property type="evidence" value="ECO:0007669"/>
    <property type="project" value="InterPro"/>
</dbReference>
<comment type="caution">
    <text evidence="2">The sequence shown here is derived from an EMBL/GenBank/DDBJ whole genome shotgun (WGS) entry which is preliminary data.</text>
</comment>
<accession>A0A8J3UG46</accession>
<gene>
    <name evidence="2" type="ORF">Pph01_80800</name>
</gene>
<reference evidence="2 3" key="1">
    <citation type="submission" date="2021-01" db="EMBL/GenBank/DDBJ databases">
        <title>Whole genome shotgun sequence of Planotetraspora phitsanulokensis NBRC 104273.</title>
        <authorList>
            <person name="Komaki H."/>
            <person name="Tamura T."/>
        </authorList>
    </citation>
    <scope>NUCLEOTIDE SEQUENCE [LARGE SCALE GENOMIC DNA]</scope>
    <source>
        <strain evidence="2 3">NBRC 104273</strain>
    </source>
</reference>
<dbReference type="Pfam" id="PF13401">
    <property type="entry name" value="AAA_22"/>
    <property type="match status" value="1"/>
</dbReference>
<organism evidence="2 3">
    <name type="scientific">Planotetraspora phitsanulokensis</name>
    <dbReference type="NCBI Taxonomy" id="575192"/>
    <lineage>
        <taxon>Bacteria</taxon>
        <taxon>Bacillati</taxon>
        <taxon>Actinomycetota</taxon>
        <taxon>Actinomycetes</taxon>
        <taxon>Streptosporangiales</taxon>
        <taxon>Streptosporangiaceae</taxon>
        <taxon>Planotetraspora</taxon>
    </lineage>
</organism>
<evidence type="ECO:0000313" key="2">
    <source>
        <dbReference type="EMBL" id="GII43077.1"/>
    </source>
</evidence>
<feature type="domain" description="ORC1/DEAH AAA+ ATPase" evidence="1">
    <location>
        <begin position="45"/>
        <end position="166"/>
    </location>
</feature>
<dbReference type="SUPFAM" id="SSF52540">
    <property type="entry name" value="P-loop containing nucleoside triphosphate hydrolases"/>
    <property type="match status" value="1"/>
</dbReference>
<proteinExistence type="predicted"/>
<dbReference type="InterPro" id="IPR027417">
    <property type="entry name" value="P-loop_NTPase"/>
</dbReference>
<dbReference type="InterPro" id="IPR052026">
    <property type="entry name" value="ExeA_AAA_ATPase_DNA-bind"/>
</dbReference>
<dbReference type="PANTHER" id="PTHR35894">
    <property type="entry name" value="GENERAL SECRETION PATHWAY PROTEIN A-RELATED"/>
    <property type="match status" value="1"/>
</dbReference>
<dbReference type="PANTHER" id="PTHR35894:SF1">
    <property type="entry name" value="PHOSPHORIBULOKINASE _ URIDINE KINASE FAMILY"/>
    <property type="match status" value="1"/>
</dbReference>
<evidence type="ECO:0000313" key="3">
    <source>
        <dbReference type="Proteomes" id="UP000622547"/>
    </source>
</evidence>
<dbReference type="EMBL" id="BOOP01000050">
    <property type="protein sequence ID" value="GII43077.1"/>
    <property type="molecule type" value="Genomic_DNA"/>
</dbReference>
<keyword evidence="3" id="KW-1185">Reference proteome</keyword>
<dbReference type="AlphaFoldDB" id="A0A8J3UG46"/>
<dbReference type="Gene3D" id="3.40.50.300">
    <property type="entry name" value="P-loop containing nucleotide triphosphate hydrolases"/>
    <property type="match status" value="1"/>
</dbReference>
<dbReference type="RefSeq" id="WP_204078468.1">
    <property type="nucleotide sequence ID" value="NZ_BAABHI010000022.1"/>
</dbReference>
<protein>
    <recommendedName>
        <fullName evidence="1">ORC1/DEAH AAA+ ATPase domain-containing protein</fullName>
    </recommendedName>
</protein>
<dbReference type="Proteomes" id="UP000622547">
    <property type="component" value="Unassembled WGS sequence"/>
</dbReference>
<evidence type="ECO:0000259" key="1">
    <source>
        <dbReference type="Pfam" id="PF13401"/>
    </source>
</evidence>
<sequence length="259" mass="30148">MSMSGKGRSLGAAIDDQYLGLVDSNEVATESMRETLENLKDVISARAMMCIHGNAGLGKTFAVNSSLRTLAPELTHRIQFRDRPTPRYIRSMLFEALEIGGKEPRGPAEFDKLLKSVLSEEFRIFICDEAQWLSTECFEYWRHLWDNKYTQMAVIFVGGGDCYRVLRREPMLSSRIFIWQEYRSMTINQIEDVMPDFHHIWEDVDSEDLKFVDKYAGHGNFRSWAKITVHTLLELNRSEQRIVDRDLLKRVFKRLGGRR</sequence>